<evidence type="ECO:0000313" key="1">
    <source>
        <dbReference type="EMBL" id="CAD5206360.1"/>
    </source>
</evidence>
<comment type="caution">
    <text evidence="1">The sequence shown here is derived from an EMBL/GenBank/DDBJ whole genome shotgun (WGS) entry which is preliminary data.</text>
</comment>
<name>A0A811JSE0_9BILA</name>
<evidence type="ECO:0000313" key="2">
    <source>
        <dbReference type="Proteomes" id="UP000614601"/>
    </source>
</evidence>
<dbReference type="OrthoDB" id="5846296at2759"/>
<organism evidence="1 2">
    <name type="scientific">Bursaphelenchus okinawaensis</name>
    <dbReference type="NCBI Taxonomy" id="465554"/>
    <lineage>
        <taxon>Eukaryota</taxon>
        <taxon>Metazoa</taxon>
        <taxon>Ecdysozoa</taxon>
        <taxon>Nematoda</taxon>
        <taxon>Chromadorea</taxon>
        <taxon>Rhabditida</taxon>
        <taxon>Tylenchina</taxon>
        <taxon>Tylenchomorpha</taxon>
        <taxon>Aphelenchoidea</taxon>
        <taxon>Aphelenchoididae</taxon>
        <taxon>Bursaphelenchus</taxon>
    </lineage>
</organism>
<proteinExistence type="predicted"/>
<reference evidence="1" key="1">
    <citation type="submission" date="2020-09" db="EMBL/GenBank/DDBJ databases">
        <authorList>
            <person name="Kikuchi T."/>
        </authorList>
    </citation>
    <scope>NUCLEOTIDE SEQUENCE</scope>
    <source>
        <strain evidence="1">SH1</strain>
    </source>
</reference>
<dbReference type="Gene3D" id="2.130.10.10">
    <property type="entry name" value="YVTN repeat-like/Quinoprotein amine dehydrogenase"/>
    <property type="match status" value="1"/>
</dbReference>
<dbReference type="EMBL" id="CAJFDH010000001">
    <property type="protein sequence ID" value="CAD5206360.1"/>
    <property type="molecule type" value="Genomic_DNA"/>
</dbReference>
<dbReference type="InterPro" id="IPR036322">
    <property type="entry name" value="WD40_repeat_dom_sf"/>
</dbReference>
<dbReference type="Proteomes" id="UP000614601">
    <property type="component" value="Unassembled WGS sequence"/>
</dbReference>
<keyword evidence="2" id="KW-1185">Reference proteome</keyword>
<sequence>MEKTTFSSLMGHNANAAMDRNPEKSLTKKVATDGTCQTEVIKYIENGTDPMVQPSKQTQTQKDEERIVSARQIRLSEHVVDTVVEQLQQIGKEKQLFEELDGYHDDKMVHLEVVKTFKVEMLEDIPFHSIKCSHDKRLCVLYGERLHDNWCLHSGRLLLWEPTKTTWIALDSCPSQVVFGTQKQVVVGTATGTVNVIVGDEVVWTSDQMHIQAITSLKFISPKLILSTAMDGRLVVLNLQAAGLEVIKSAPVNVSDLPRSMRRSNSSAMKVSAVDSTLDRFQSFVATETGAILLVDPENLTTTPVGYDPDGIDVFDWANDKFVVVSSADGGVKLLDRNGQIIDRLDCRVEGSQYCRNGNIYVFLGRDSVVGYDISTSRKLFDQNANLIGVSFDSEGHLVGMNQENVITWFELDYSN</sequence>
<dbReference type="SUPFAM" id="SSF50978">
    <property type="entry name" value="WD40 repeat-like"/>
    <property type="match status" value="1"/>
</dbReference>
<dbReference type="Proteomes" id="UP000783686">
    <property type="component" value="Unassembled WGS sequence"/>
</dbReference>
<evidence type="ECO:0008006" key="3">
    <source>
        <dbReference type="Google" id="ProtNLM"/>
    </source>
</evidence>
<gene>
    <name evidence="1" type="ORF">BOKJ2_LOCUS1044</name>
</gene>
<protein>
    <recommendedName>
        <fullName evidence="3">WD_REPEATS_REGION domain-containing protein</fullName>
    </recommendedName>
</protein>
<accession>A0A811JSE0</accession>
<dbReference type="InterPro" id="IPR015943">
    <property type="entry name" value="WD40/YVTN_repeat-like_dom_sf"/>
</dbReference>
<dbReference type="AlphaFoldDB" id="A0A811JSE0"/>
<dbReference type="EMBL" id="CAJFCW020000001">
    <property type="protein sequence ID" value="CAG9081461.1"/>
    <property type="molecule type" value="Genomic_DNA"/>
</dbReference>